<dbReference type="SUPFAM" id="SSF46689">
    <property type="entry name" value="Homeodomain-like"/>
    <property type="match status" value="1"/>
</dbReference>
<feature type="modified residue" description="4-aspartylphosphate" evidence="8">
    <location>
        <position position="55"/>
    </location>
</feature>
<dbReference type="InterPro" id="IPR051552">
    <property type="entry name" value="HptR"/>
</dbReference>
<dbReference type="Pfam" id="PF12833">
    <property type="entry name" value="HTH_18"/>
    <property type="match status" value="1"/>
</dbReference>
<dbReference type="SMART" id="SM00342">
    <property type="entry name" value="HTH_ARAC"/>
    <property type="match status" value="1"/>
</dbReference>
<dbReference type="InterPro" id="IPR001789">
    <property type="entry name" value="Sig_transdc_resp-reg_receiver"/>
</dbReference>
<dbReference type="InterPro" id="IPR009057">
    <property type="entry name" value="Homeodomain-like_sf"/>
</dbReference>
<evidence type="ECO:0000313" key="12">
    <source>
        <dbReference type="Proteomes" id="UP000831537"/>
    </source>
</evidence>
<keyword evidence="4" id="KW-0902">Two-component regulatory system</keyword>
<dbReference type="Proteomes" id="UP000831537">
    <property type="component" value="Chromosome"/>
</dbReference>
<dbReference type="Gene3D" id="1.10.10.60">
    <property type="entry name" value="Homeodomain-like"/>
    <property type="match status" value="2"/>
</dbReference>
<organism evidence="11 12">
    <name type="scientific">Gracilibacillus salinarum</name>
    <dbReference type="NCBI Taxonomy" id="2932255"/>
    <lineage>
        <taxon>Bacteria</taxon>
        <taxon>Bacillati</taxon>
        <taxon>Bacillota</taxon>
        <taxon>Bacilli</taxon>
        <taxon>Bacillales</taxon>
        <taxon>Bacillaceae</taxon>
        <taxon>Gracilibacillus</taxon>
    </lineage>
</organism>
<evidence type="ECO:0000313" key="11">
    <source>
        <dbReference type="EMBL" id="UOQ85268.1"/>
    </source>
</evidence>
<name>A0ABY4GLM2_9BACI</name>
<evidence type="ECO:0000256" key="2">
    <source>
        <dbReference type="ARBA" id="ARBA00022490"/>
    </source>
</evidence>
<dbReference type="PROSITE" id="PS50110">
    <property type="entry name" value="RESPONSE_REGULATORY"/>
    <property type="match status" value="1"/>
</dbReference>
<dbReference type="SUPFAM" id="SSF52172">
    <property type="entry name" value="CheY-like"/>
    <property type="match status" value="1"/>
</dbReference>
<reference evidence="11 12" key="1">
    <citation type="submission" date="2022-04" db="EMBL/GenBank/DDBJ databases">
        <title>Gracilibacillus sp. isolated from saltern.</title>
        <authorList>
            <person name="Won M."/>
            <person name="Lee C.-M."/>
            <person name="Woen H.-Y."/>
            <person name="Kwon S.-W."/>
        </authorList>
    </citation>
    <scope>NUCLEOTIDE SEQUENCE [LARGE SCALE GENOMIC DNA]</scope>
    <source>
        <strain evidence="11 12">SSPM10-3</strain>
    </source>
</reference>
<keyword evidence="3 8" id="KW-0597">Phosphoprotein</keyword>
<keyword evidence="6" id="KW-0238">DNA-binding</keyword>
<evidence type="ECO:0000259" key="9">
    <source>
        <dbReference type="PROSITE" id="PS01124"/>
    </source>
</evidence>
<evidence type="ECO:0000256" key="7">
    <source>
        <dbReference type="ARBA" id="ARBA00023163"/>
    </source>
</evidence>
<dbReference type="PROSITE" id="PS01124">
    <property type="entry name" value="HTH_ARAC_FAMILY_2"/>
    <property type="match status" value="1"/>
</dbReference>
<comment type="subcellular location">
    <subcellularLocation>
        <location evidence="1">Cytoplasm</location>
    </subcellularLocation>
</comment>
<feature type="domain" description="Response regulatory" evidence="10">
    <location>
        <begin position="3"/>
        <end position="120"/>
    </location>
</feature>
<evidence type="ECO:0000256" key="1">
    <source>
        <dbReference type="ARBA" id="ARBA00004496"/>
    </source>
</evidence>
<evidence type="ECO:0000256" key="4">
    <source>
        <dbReference type="ARBA" id="ARBA00023012"/>
    </source>
</evidence>
<proteinExistence type="predicted"/>
<keyword evidence="12" id="KW-1185">Reference proteome</keyword>
<evidence type="ECO:0000256" key="8">
    <source>
        <dbReference type="PROSITE-ProRule" id="PRU00169"/>
    </source>
</evidence>
<evidence type="ECO:0000259" key="10">
    <source>
        <dbReference type="PROSITE" id="PS50110"/>
    </source>
</evidence>
<keyword evidence="2" id="KW-0963">Cytoplasm</keyword>
<dbReference type="EMBL" id="CP095071">
    <property type="protein sequence ID" value="UOQ85268.1"/>
    <property type="molecule type" value="Genomic_DNA"/>
</dbReference>
<dbReference type="InterPro" id="IPR011006">
    <property type="entry name" value="CheY-like_superfamily"/>
</dbReference>
<dbReference type="CDD" id="cd17536">
    <property type="entry name" value="REC_YesN-like"/>
    <property type="match status" value="1"/>
</dbReference>
<feature type="domain" description="HTH araC/xylS-type" evidence="9">
    <location>
        <begin position="406"/>
        <end position="508"/>
    </location>
</feature>
<evidence type="ECO:0000256" key="5">
    <source>
        <dbReference type="ARBA" id="ARBA00023015"/>
    </source>
</evidence>
<dbReference type="PANTHER" id="PTHR42713:SF3">
    <property type="entry name" value="TRANSCRIPTIONAL REGULATORY PROTEIN HPTR"/>
    <property type="match status" value="1"/>
</dbReference>
<accession>A0ABY4GLM2</accession>
<dbReference type="SMART" id="SM00448">
    <property type="entry name" value="REC"/>
    <property type="match status" value="1"/>
</dbReference>
<evidence type="ECO:0000256" key="3">
    <source>
        <dbReference type="ARBA" id="ARBA00022553"/>
    </source>
</evidence>
<sequence>MYKVLLVDDERMILDGISVIVDWNKYETQLIGKAFNGLEAYEFISKNKPDIVITDITMPGLDGLQLVKKAQIEYPGIKWIFISGYNEFEYARQAMRFGVKHYLLKPCNEENIGEALAEVVKEKQQEDHSSAYVKEMEEENAKIMINEYEEALKELFVHPQQTDNAETKVKSIMEELYGEQSCLFAMIYIKDRLAYDQLVTLKHSIKSSFLQETVLANIIDNSILLLLRSNDTKYLKQLLQYEEKLQHYSHTIVMTGLCSHQDMGGVPSLEEMNFHVFYRPNQLFIDMNHCSSHLSKSVHSIDFSFEKILNCIKEGNKTEMVALFQRLEEDLRQHDVMPKRARGYFIQIYLFIVQRLSHRSTEDHIQVINEMEDYHHVTDFTIFFEQLFDRLIQLSGQEGNYSKTVKMMLGFIEEEIANPELSLQWIANHRLFMNADYLGKTFKKETGKGFSAFLTNTRINKAIEMIEKERDIKVFELAERLGFGNNPQYFSQIFKKIKGYSPSERIKSG</sequence>
<protein>
    <submittedName>
        <fullName evidence="11">Response regulator</fullName>
    </submittedName>
</protein>
<dbReference type="Gene3D" id="3.40.50.2300">
    <property type="match status" value="1"/>
</dbReference>
<evidence type="ECO:0000256" key="6">
    <source>
        <dbReference type="ARBA" id="ARBA00023125"/>
    </source>
</evidence>
<dbReference type="Pfam" id="PF00072">
    <property type="entry name" value="Response_reg"/>
    <property type="match status" value="1"/>
</dbReference>
<dbReference type="PANTHER" id="PTHR42713">
    <property type="entry name" value="HISTIDINE KINASE-RELATED"/>
    <property type="match status" value="1"/>
</dbReference>
<keyword evidence="5" id="KW-0805">Transcription regulation</keyword>
<dbReference type="InterPro" id="IPR018060">
    <property type="entry name" value="HTH_AraC"/>
</dbReference>
<keyword evidence="7" id="KW-0804">Transcription</keyword>
<dbReference type="RefSeq" id="WP_244743970.1">
    <property type="nucleotide sequence ID" value="NZ_CP095071.1"/>
</dbReference>
<gene>
    <name evidence="11" type="ORF">MUN87_21940</name>
</gene>